<proteinExistence type="predicted"/>
<evidence type="ECO:0000313" key="2">
    <source>
        <dbReference type="Proteomes" id="UP000282028"/>
    </source>
</evidence>
<name>A0A3M8C9A5_9BACL</name>
<dbReference type="Proteomes" id="UP000282028">
    <property type="component" value="Unassembled WGS sequence"/>
</dbReference>
<gene>
    <name evidence="1" type="ORF">EDM52_14150</name>
</gene>
<organism evidence="1 2">
    <name type="scientific">Brevibacillus invocatus</name>
    <dbReference type="NCBI Taxonomy" id="173959"/>
    <lineage>
        <taxon>Bacteria</taxon>
        <taxon>Bacillati</taxon>
        <taxon>Bacillota</taxon>
        <taxon>Bacilli</taxon>
        <taxon>Bacillales</taxon>
        <taxon>Paenibacillaceae</taxon>
        <taxon>Brevibacillus</taxon>
    </lineage>
</organism>
<dbReference type="EMBL" id="RHHR01000026">
    <property type="protein sequence ID" value="RNB72292.1"/>
    <property type="molecule type" value="Genomic_DNA"/>
</dbReference>
<dbReference type="RefSeq" id="WP_122909626.1">
    <property type="nucleotide sequence ID" value="NZ_CBCSBE010000002.1"/>
</dbReference>
<dbReference type="AlphaFoldDB" id="A0A3M8C9A5"/>
<protein>
    <recommendedName>
        <fullName evidence="3">Aspartate/glutamate racemase family protein</fullName>
    </recommendedName>
</protein>
<sequence>MRKRLGCLHAHHSNISYIDNALKPYDVETVHFVDPALYLRIANDEHFLPSDAFAKVKEQLSWMAECELDAILVTCTNYIAVLQDETHTGSIPILKIDEPYFDKLCQFTSPQIVVFTNPDTVAGTVQRLKRHTTKLGRALELQVQVLDGTFPLIMQGKTEEYLLEVADGLERLMKDEPGKRISVAQLSMVEAAVQVQQRTSQEIVNPLTSLVASIVDRLELGRIQQE</sequence>
<dbReference type="OrthoDB" id="2910128at2"/>
<evidence type="ECO:0008006" key="3">
    <source>
        <dbReference type="Google" id="ProtNLM"/>
    </source>
</evidence>
<keyword evidence="2" id="KW-1185">Reference proteome</keyword>
<evidence type="ECO:0000313" key="1">
    <source>
        <dbReference type="EMBL" id="RNB72292.1"/>
    </source>
</evidence>
<accession>A0A3M8C9A5</accession>
<comment type="caution">
    <text evidence="1">The sequence shown here is derived from an EMBL/GenBank/DDBJ whole genome shotgun (WGS) entry which is preliminary data.</text>
</comment>
<reference evidence="1 2" key="1">
    <citation type="submission" date="2018-10" db="EMBL/GenBank/DDBJ databases">
        <title>Phylogenomics of Brevibacillus.</title>
        <authorList>
            <person name="Dunlap C."/>
        </authorList>
    </citation>
    <scope>NUCLEOTIDE SEQUENCE [LARGE SCALE GENOMIC DNA]</scope>
    <source>
        <strain evidence="1 2">JCM 12215</strain>
    </source>
</reference>